<dbReference type="PANTHER" id="PTHR46929">
    <property type="entry name" value="EXPRESSED PROTEIN"/>
    <property type="match status" value="1"/>
</dbReference>
<reference evidence="2 3" key="1">
    <citation type="submission" date="2015-01" db="EMBL/GenBank/DDBJ databases">
        <title>Genome of allotetraploid Gossypium barbadense reveals genomic plasticity and fiber elongation in cotton evolution.</title>
        <authorList>
            <person name="Chen X."/>
            <person name="Liu X."/>
            <person name="Zhao B."/>
            <person name="Zheng H."/>
            <person name="Hu Y."/>
            <person name="Lu G."/>
            <person name="Yang C."/>
            <person name="Chen J."/>
            <person name="Shan C."/>
            <person name="Zhang L."/>
            <person name="Zhou Y."/>
            <person name="Wang L."/>
            <person name="Guo W."/>
            <person name="Bai Y."/>
            <person name="Ruan J."/>
            <person name="Shangguan X."/>
            <person name="Mao Y."/>
            <person name="Jiang J."/>
            <person name="Zhu Y."/>
            <person name="Lei J."/>
            <person name="Kang H."/>
            <person name="Chen S."/>
            <person name="He X."/>
            <person name="Wang R."/>
            <person name="Wang Y."/>
            <person name="Chen J."/>
            <person name="Wang L."/>
            <person name="Yu S."/>
            <person name="Wang B."/>
            <person name="Wei J."/>
            <person name="Song S."/>
            <person name="Lu X."/>
            <person name="Gao Z."/>
            <person name="Gu W."/>
            <person name="Deng X."/>
            <person name="Ma D."/>
            <person name="Wang S."/>
            <person name="Liang W."/>
            <person name="Fang L."/>
            <person name="Cai C."/>
            <person name="Zhu X."/>
            <person name="Zhou B."/>
            <person name="Zhang Y."/>
            <person name="Chen Z."/>
            <person name="Xu S."/>
            <person name="Zhu R."/>
            <person name="Wang S."/>
            <person name="Zhang T."/>
            <person name="Zhao G."/>
        </authorList>
    </citation>
    <scope>NUCLEOTIDE SEQUENCE [LARGE SCALE GENOMIC DNA]</scope>
    <source>
        <strain evidence="3">cv. Xinhai21</strain>
        <tissue evidence="2">Leaf</tissue>
    </source>
</reference>
<dbReference type="AlphaFoldDB" id="A0A2P5XQ79"/>
<accession>A0A2P5XQ79</accession>
<evidence type="ECO:0000313" key="2">
    <source>
        <dbReference type="EMBL" id="PPS05493.1"/>
    </source>
</evidence>
<gene>
    <name evidence="2" type="ORF">GOBAR_AA15159</name>
</gene>
<evidence type="ECO:0000259" key="1">
    <source>
        <dbReference type="Pfam" id="PF12776"/>
    </source>
</evidence>
<organism evidence="2 3">
    <name type="scientific">Gossypium barbadense</name>
    <name type="common">Sea Island cotton</name>
    <name type="synonym">Hibiscus barbadensis</name>
    <dbReference type="NCBI Taxonomy" id="3634"/>
    <lineage>
        <taxon>Eukaryota</taxon>
        <taxon>Viridiplantae</taxon>
        <taxon>Streptophyta</taxon>
        <taxon>Embryophyta</taxon>
        <taxon>Tracheophyta</taxon>
        <taxon>Spermatophyta</taxon>
        <taxon>Magnoliopsida</taxon>
        <taxon>eudicotyledons</taxon>
        <taxon>Gunneridae</taxon>
        <taxon>Pentapetalae</taxon>
        <taxon>rosids</taxon>
        <taxon>malvids</taxon>
        <taxon>Malvales</taxon>
        <taxon>Malvaceae</taxon>
        <taxon>Malvoideae</taxon>
        <taxon>Gossypium</taxon>
    </lineage>
</organism>
<proteinExistence type="predicted"/>
<dbReference type="PANTHER" id="PTHR46929:SF23">
    <property type="entry name" value="L10-INTERACTING MYB DOMAIN-CONTAINING PROTEIN-LIKE"/>
    <property type="match status" value="1"/>
</dbReference>
<protein>
    <recommendedName>
        <fullName evidence="1">Myb/SANT-like domain-containing protein</fullName>
    </recommendedName>
</protein>
<name>A0A2P5XQ79_GOSBA</name>
<dbReference type="InterPro" id="IPR024752">
    <property type="entry name" value="Myb/SANT-like_dom"/>
</dbReference>
<dbReference type="EMBL" id="KZ664450">
    <property type="protein sequence ID" value="PPS05493.1"/>
    <property type="molecule type" value="Genomic_DNA"/>
</dbReference>
<feature type="domain" description="Myb/SANT-like" evidence="1">
    <location>
        <begin position="6"/>
        <end position="73"/>
    </location>
</feature>
<evidence type="ECO:0000313" key="3">
    <source>
        <dbReference type="Proteomes" id="UP000239757"/>
    </source>
</evidence>
<sequence>MGQDGAQKGNKPSNTFKAVSINRVAIAISEKFHVQCDSKHVENHLRTVKNQWQIISKSGFGWDDNMKMITCDRLTYDTIYEPFLNKSIYHYDEMALVVGKDMVIKSFARTFADIDLDDSNQDSLPIDYDIKEIEVRANVSSSGTFECKRKNVQESVTDEKIKFLGEQLGKIANALEQFTADKTPYLYEEMMSMEVEGFDDGFLCSVFDYLVSLNRRPKPF</sequence>
<dbReference type="OrthoDB" id="686209at2759"/>
<dbReference type="Pfam" id="PF12776">
    <property type="entry name" value="Myb_DNA-bind_3"/>
    <property type="match status" value="1"/>
</dbReference>
<dbReference type="Proteomes" id="UP000239757">
    <property type="component" value="Unassembled WGS sequence"/>
</dbReference>